<dbReference type="Proteomes" id="UP001218188">
    <property type="component" value="Unassembled WGS sequence"/>
</dbReference>
<feature type="region of interest" description="Disordered" evidence="1">
    <location>
        <begin position="1114"/>
        <end position="1151"/>
    </location>
</feature>
<evidence type="ECO:0000313" key="3">
    <source>
        <dbReference type="EMBL" id="KAJ7038831.1"/>
    </source>
</evidence>
<dbReference type="Pfam" id="PF18803">
    <property type="entry name" value="CxC2"/>
    <property type="match status" value="1"/>
</dbReference>
<accession>A0AAD6T4T6</accession>
<organism evidence="3 4">
    <name type="scientific">Mycena alexandri</name>
    <dbReference type="NCBI Taxonomy" id="1745969"/>
    <lineage>
        <taxon>Eukaryota</taxon>
        <taxon>Fungi</taxon>
        <taxon>Dikarya</taxon>
        <taxon>Basidiomycota</taxon>
        <taxon>Agaricomycotina</taxon>
        <taxon>Agaricomycetes</taxon>
        <taxon>Agaricomycetidae</taxon>
        <taxon>Agaricales</taxon>
        <taxon>Marasmiineae</taxon>
        <taxon>Mycenaceae</taxon>
        <taxon>Mycena</taxon>
    </lineage>
</organism>
<dbReference type="PANTHER" id="PTHR33096">
    <property type="entry name" value="CXC2 DOMAIN-CONTAINING PROTEIN"/>
    <property type="match status" value="1"/>
</dbReference>
<evidence type="ECO:0000259" key="2">
    <source>
        <dbReference type="Pfam" id="PF18803"/>
    </source>
</evidence>
<name>A0AAD6T4T6_9AGAR</name>
<dbReference type="InterPro" id="IPR041457">
    <property type="entry name" value="CxC2_KDZ-assoc"/>
</dbReference>
<reference evidence="3" key="1">
    <citation type="submission" date="2023-03" db="EMBL/GenBank/DDBJ databases">
        <title>Massive genome expansion in bonnet fungi (Mycena s.s.) driven by repeated elements and novel gene families across ecological guilds.</title>
        <authorList>
            <consortium name="Lawrence Berkeley National Laboratory"/>
            <person name="Harder C.B."/>
            <person name="Miyauchi S."/>
            <person name="Viragh M."/>
            <person name="Kuo A."/>
            <person name="Thoen E."/>
            <person name="Andreopoulos B."/>
            <person name="Lu D."/>
            <person name="Skrede I."/>
            <person name="Drula E."/>
            <person name="Henrissat B."/>
            <person name="Morin E."/>
            <person name="Kohler A."/>
            <person name="Barry K."/>
            <person name="LaButti K."/>
            <person name="Morin E."/>
            <person name="Salamov A."/>
            <person name="Lipzen A."/>
            <person name="Mereny Z."/>
            <person name="Hegedus B."/>
            <person name="Baldrian P."/>
            <person name="Stursova M."/>
            <person name="Weitz H."/>
            <person name="Taylor A."/>
            <person name="Grigoriev I.V."/>
            <person name="Nagy L.G."/>
            <person name="Martin F."/>
            <person name="Kauserud H."/>
        </authorList>
    </citation>
    <scope>NUCLEOTIDE SEQUENCE</scope>
    <source>
        <strain evidence="3">CBHHK200</strain>
    </source>
</reference>
<dbReference type="AlphaFoldDB" id="A0AAD6T4T6"/>
<keyword evidence="4" id="KW-1185">Reference proteome</keyword>
<feature type="compositionally biased region" description="Gly residues" evidence="1">
    <location>
        <begin position="1120"/>
        <end position="1129"/>
    </location>
</feature>
<dbReference type="Pfam" id="PF18758">
    <property type="entry name" value="KDZ"/>
    <property type="match status" value="1"/>
</dbReference>
<gene>
    <name evidence="3" type="ORF">C8F04DRAFT_1255753</name>
</gene>
<evidence type="ECO:0000256" key="1">
    <source>
        <dbReference type="SAM" id="MobiDB-lite"/>
    </source>
</evidence>
<dbReference type="EMBL" id="JARJCM010000030">
    <property type="protein sequence ID" value="KAJ7038831.1"/>
    <property type="molecule type" value="Genomic_DNA"/>
</dbReference>
<proteinExistence type="predicted"/>
<dbReference type="PANTHER" id="PTHR33096:SF1">
    <property type="entry name" value="CXC1-LIKE CYSTEINE CLUSTER ASSOCIATED WITH KDZ TRANSPOSASES DOMAIN-CONTAINING PROTEIN"/>
    <property type="match status" value="1"/>
</dbReference>
<feature type="domain" description="CxC2-like cysteine cluster KDZ transposase-associated" evidence="2">
    <location>
        <begin position="226"/>
        <end position="332"/>
    </location>
</feature>
<sequence length="1187" mass="132312">MSDEETGVFSFRASRFIDTSFKVHGETAEQSTRTGDRGILISDDGERRAETLRNITYKKRRLRLRPSKLNDSLAQWIPVPEDKTGELNEELRATLNGISATDEGRKRKSYVTSDHPMREFQGVQQDFLNELLRLCGLGDSIDDPECALCHLKLNPKATAPVDEHAAQEDGTVSAPPAETPVDRRIFRCSDCGEFLQCKQCCLGRHAWTPLHLLKLWKDGCWEDDTLKNIGLIYQLGHQGAPCLTPDPTIRSMVVLDTTGIHQIHYRRCGCDWSDQMNPRQELLRNAWFPASAIDPDTCATLRVLEAFRLYNVIGNLNCHDFVTAQERKTSALGSTGVVKVPDRYREMLRMARQHSFLTIAKRNALAHAPGGLAATKPGQVSVNCWGCPYDGRNLAPGWRDVEAKYRYLYRTILALDANFKLKNRIRAHEREDPPLAPGWGAWVDPTRYKEHLKQYIAENDASTCIAFAALTQKDTRHTDGLRVSGVGAAVCARHECVRPNGLGDLQKGERYANMDFIAMSAVAGFDGMELTFSYDIACQWGKNLRERVKKLPEDLRLDFEAILFQTGLPVWHASSHEAECTNMNSLSFLPGVGKTDGEGIERLWAELNAFAYHTKQMGLGHRADSLEDKINYHNFMKNLGLGDILRRKLLVAIAEREKQVAAWKEVNKSIPTEVRAAWQERVDAFLADRTAPNPYLISAKDGLSEADIRAALKADEVEAASKGTTPLHGTSATAFLTAGLQLEDTQRRIKVEIAGTTLVTANRESEIQESRLAFLSKLRVLRGLQEVYTPAAIRAVERLERNRNPDAAAVKAENIKLFLPSDLTEGERAACRESLAEMEAKLREAQCGDALVALRARLHAKRHVLYWKGGGTISDRITALSLKYNHARAALLRLKGPNYAPFFKPLKESDLTLDADVNDDEASGKKRLSLAAAGKGGRTPRHVAGTSRKVLSWIWAARGALDPDESDLHESLRVEWARAKARKTRWDEEVNLLREEMRRVLRYLEWETQTWRAHATASRDAGDLPIATRAGLEAYAIKQAAVHERLRAFFYAKLNVSLDAAATSVLDDEEALNPLFEAEEREMIGGVDSAVEDEIPLDLRNILDSAMDVDVPGMMEASGSGSGASGSGGPTTQVKVEQPEHPVPVPGPSRQFRVERLEVRRKRRAGEEGEGDVVKQYAEIIVLSDSD</sequence>
<dbReference type="InterPro" id="IPR040521">
    <property type="entry name" value="KDZ"/>
</dbReference>
<comment type="caution">
    <text evidence="3">The sequence shown here is derived from an EMBL/GenBank/DDBJ whole genome shotgun (WGS) entry which is preliminary data.</text>
</comment>
<evidence type="ECO:0000313" key="4">
    <source>
        <dbReference type="Proteomes" id="UP001218188"/>
    </source>
</evidence>
<protein>
    <recommendedName>
        <fullName evidence="2">CxC2-like cysteine cluster KDZ transposase-associated domain-containing protein</fullName>
    </recommendedName>
</protein>